<sequence length="176" mass="19674">MALLYVNYGARSKRVLEKSEDAKANSQLSEVPLIARFTQGTQLDRCLQAPEGDPGIPVSSWREREAPRAPPKPPATLLTKEKTQKSAQEAGGGILTVQEKHTPHTEEHSFNLISKRGSTLISCHTLLTPSKCAAATLATSVMWEARLSTFEYDQQMWFWWMSMEGEKASKKRTLNN</sequence>
<reference evidence="3" key="1">
    <citation type="journal article" date="2011" name="Proc. Natl. Acad. Sci. U.S.A.">
        <title>Obligate biotrophy features unraveled by the genomic analysis of rust fungi.</title>
        <authorList>
            <person name="Duplessis S."/>
            <person name="Cuomo C.A."/>
            <person name="Lin Y.-C."/>
            <person name="Aerts A."/>
            <person name="Tisserant E."/>
            <person name="Veneault-Fourrey C."/>
            <person name="Joly D.L."/>
            <person name="Hacquard S."/>
            <person name="Amselem J."/>
            <person name="Cantarel B.L."/>
            <person name="Chiu R."/>
            <person name="Coutinho P.M."/>
            <person name="Feau N."/>
            <person name="Field M."/>
            <person name="Frey P."/>
            <person name="Gelhaye E."/>
            <person name="Goldberg J."/>
            <person name="Grabherr M.G."/>
            <person name="Kodira C.D."/>
            <person name="Kohler A."/>
            <person name="Kuees U."/>
            <person name="Lindquist E.A."/>
            <person name="Lucas S.M."/>
            <person name="Mago R."/>
            <person name="Mauceli E."/>
            <person name="Morin E."/>
            <person name="Murat C."/>
            <person name="Pangilinan J.L."/>
            <person name="Park R."/>
            <person name="Pearson M."/>
            <person name="Quesneville H."/>
            <person name="Rouhier N."/>
            <person name="Sakthikumar S."/>
            <person name="Salamov A.A."/>
            <person name="Schmutz J."/>
            <person name="Selles B."/>
            <person name="Shapiro H."/>
            <person name="Tanguay P."/>
            <person name="Tuskan G.A."/>
            <person name="Henrissat B."/>
            <person name="Van de Peer Y."/>
            <person name="Rouze P."/>
            <person name="Ellis J.G."/>
            <person name="Dodds P.N."/>
            <person name="Schein J.E."/>
            <person name="Zhong S."/>
            <person name="Hamelin R.C."/>
            <person name="Grigoriev I.V."/>
            <person name="Szabo L.J."/>
            <person name="Martin F."/>
        </authorList>
    </citation>
    <scope>NUCLEOTIDE SEQUENCE [LARGE SCALE GENOMIC DNA]</scope>
    <source>
        <strain evidence="3">98AG31 / pathotype 3-4-7</strain>
    </source>
</reference>
<dbReference type="RefSeq" id="XP_007410378.1">
    <property type="nucleotide sequence ID" value="XM_007410316.1"/>
</dbReference>
<feature type="region of interest" description="Disordered" evidence="1">
    <location>
        <begin position="46"/>
        <end position="89"/>
    </location>
</feature>
<evidence type="ECO:0000313" key="3">
    <source>
        <dbReference type="Proteomes" id="UP000001072"/>
    </source>
</evidence>
<organism evidence="3">
    <name type="scientific">Melampsora larici-populina (strain 98AG31 / pathotype 3-4-7)</name>
    <name type="common">Poplar leaf rust fungus</name>
    <dbReference type="NCBI Taxonomy" id="747676"/>
    <lineage>
        <taxon>Eukaryota</taxon>
        <taxon>Fungi</taxon>
        <taxon>Dikarya</taxon>
        <taxon>Basidiomycota</taxon>
        <taxon>Pucciniomycotina</taxon>
        <taxon>Pucciniomycetes</taxon>
        <taxon>Pucciniales</taxon>
        <taxon>Melampsoraceae</taxon>
        <taxon>Melampsora</taxon>
    </lineage>
</organism>
<keyword evidence="3" id="KW-1185">Reference proteome</keyword>
<dbReference type="Proteomes" id="UP000001072">
    <property type="component" value="Unassembled WGS sequence"/>
</dbReference>
<dbReference type="GeneID" id="18922988"/>
<name>F4RMM9_MELLP</name>
<protein>
    <submittedName>
        <fullName evidence="2">Uncharacterized protein</fullName>
    </submittedName>
</protein>
<dbReference type="InParanoid" id="F4RMM9"/>
<proteinExistence type="predicted"/>
<dbReference type="VEuPathDB" id="FungiDB:MELLADRAFT_106789"/>
<dbReference type="EMBL" id="GL883109">
    <property type="protein sequence ID" value="EGG06140.1"/>
    <property type="molecule type" value="Genomic_DNA"/>
</dbReference>
<dbReference type="HOGENOM" id="CLU_1525492_0_0_1"/>
<dbReference type="KEGG" id="mlr:MELLADRAFT_106789"/>
<evidence type="ECO:0000313" key="2">
    <source>
        <dbReference type="EMBL" id="EGG06140.1"/>
    </source>
</evidence>
<dbReference type="AlphaFoldDB" id="F4RMM9"/>
<evidence type="ECO:0000256" key="1">
    <source>
        <dbReference type="SAM" id="MobiDB-lite"/>
    </source>
</evidence>
<accession>F4RMM9</accession>
<gene>
    <name evidence="2" type="ORF">MELLADRAFT_106789</name>
</gene>